<comment type="similarity">
    <text evidence="1">Belongs to the 4-oxalocrotonate tautomerase family.</text>
</comment>
<evidence type="ECO:0000259" key="3">
    <source>
        <dbReference type="Pfam" id="PF01361"/>
    </source>
</evidence>
<dbReference type="Gene3D" id="3.30.429.10">
    <property type="entry name" value="Macrophage Migration Inhibitory Factor"/>
    <property type="match status" value="1"/>
</dbReference>
<dbReference type="AlphaFoldDB" id="A0A410P5J5"/>
<dbReference type="PANTHER" id="PTHR35530">
    <property type="entry name" value="TAUTOMERASE-RELATED"/>
    <property type="match status" value="1"/>
</dbReference>
<dbReference type="SUPFAM" id="SSF55331">
    <property type="entry name" value="Tautomerase/MIF"/>
    <property type="match status" value="1"/>
</dbReference>
<dbReference type="InterPro" id="IPR014347">
    <property type="entry name" value="Tautomerase/MIF_sf"/>
</dbReference>
<accession>A0A410P5J5</accession>
<reference evidence="4 5" key="1">
    <citation type="submission" date="2017-01" db="EMBL/GenBank/DDBJ databases">
        <title>First insights into the biology of 'candidatus Vampirococcus archaeovorus'.</title>
        <authorList>
            <person name="Kizina J."/>
            <person name="Jordan S."/>
            <person name="Stueber K."/>
            <person name="Reinhardt R."/>
            <person name="Harder J."/>
        </authorList>
    </citation>
    <scope>NUCLEOTIDE SEQUENCE [LARGE SCALE GENOMIC DNA]</scope>
    <source>
        <strain evidence="4 5">LiM</strain>
    </source>
</reference>
<organism evidence="4 5">
    <name type="scientific">Velamenicoccus archaeovorus</name>
    <dbReference type="NCBI Taxonomy" id="1930593"/>
    <lineage>
        <taxon>Bacteria</taxon>
        <taxon>Pseudomonadati</taxon>
        <taxon>Candidatus Omnitrophota</taxon>
        <taxon>Candidatus Velamenicoccus</taxon>
    </lineage>
</organism>
<dbReference type="Proteomes" id="UP000287243">
    <property type="component" value="Chromosome"/>
</dbReference>
<dbReference type="OrthoDB" id="9799841at2"/>
<proteinExistence type="inferred from homology"/>
<evidence type="ECO:0000256" key="2">
    <source>
        <dbReference type="ARBA" id="ARBA00023235"/>
    </source>
</evidence>
<evidence type="ECO:0000313" key="4">
    <source>
        <dbReference type="EMBL" id="QAT17410.1"/>
    </source>
</evidence>
<dbReference type="InterPro" id="IPR004370">
    <property type="entry name" value="4-OT-like_dom"/>
</dbReference>
<evidence type="ECO:0000313" key="5">
    <source>
        <dbReference type="Proteomes" id="UP000287243"/>
    </source>
</evidence>
<dbReference type="RefSeq" id="WP_128700237.1">
    <property type="nucleotide sequence ID" value="NZ_CP019384.1"/>
</dbReference>
<sequence>MPYINLKVVGKLSREQKEKIAKEFSDTLLRVANKPKEATYLVIDEVDGANWAQGEKFF</sequence>
<evidence type="ECO:0000256" key="1">
    <source>
        <dbReference type="ARBA" id="ARBA00006723"/>
    </source>
</evidence>
<protein>
    <submittedName>
        <fullName evidence="4">4-oxalocrotonate tautomerase</fullName>
    </submittedName>
</protein>
<dbReference type="PANTHER" id="PTHR35530:SF1">
    <property type="entry name" value="2-HYDROXYMUCONATE TAUTOMERASE"/>
    <property type="match status" value="1"/>
</dbReference>
<name>A0A410P5J5_VELA1</name>
<dbReference type="Pfam" id="PF01361">
    <property type="entry name" value="Tautomerase"/>
    <property type="match status" value="1"/>
</dbReference>
<dbReference type="KEGG" id="vai:BU251_06600"/>
<gene>
    <name evidence="4" type="ORF">BU251_06600</name>
</gene>
<keyword evidence="2" id="KW-0413">Isomerase</keyword>
<feature type="domain" description="4-oxalocrotonate tautomerase-like" evidence="3">
    <location>
        <begin position="2"/>
        <end position="55"/>
    </location>
</feature>
<dbReference type="EMBL" id="CP019384">
    <property type="protein sequence ID" value="QAT17410.1"/>
    <property type="molecule type" value="Genomic_DNA"/>
</dbReference>
<dbReference type="GO" id="GO:0016853">
    <property type="term" value="F:isomerase activity"/>
    <property type="evidence" value="ECO:0007669"/>
    <property type="project" value="UniProtKB-KW"/>
</dbReference>
<keyword evidence="5" id="KW-1185">Reference proteome</keyword>